<evidence type="ECO:0000313" key="1">
    <source>
        <dbReference type="EMBL" id="MBU2710150.1"/>
    </source>
</evidence>
<comment type="caution">
    <text evidence="1">The sequence shown here is derived from an EMBL/GenBank/DDBJ whole genome shotgun (WGS) entry which is preliminary data.</text>
</comment>
<evidence type="ECO:0000313" key="2">
    <source>
        <dbReference type="Proteomes" id="UP000690515"/>
    </source>
</evidence>
<sequence length="126" mass="14090">MKTKIKNQAGMSMIEVLVTIVITSVALLGLAALLTKSMQSTFDASQRTTAVWAANDFVERYRIGISSDKDVIKSQVESEHDLVNKLAGQNVRAIGREEYMQITWNCTSCKNNVNQQNVRLLLNNKE</sequence>
<gene>
    <name evidence="1" type="primary">pilV</name>
    <name evidence="1" type="ORF">KCG35_03670</name>
</gene>
<dbReference type="EMBL" id="JAGSOY010000005">
    <property type="protein sequence ID" value="MBU2710150.1"/>
    <property type="molecule type" value="Genomic_DNA"/>
</dbReference>
<dbReference type="RefSeq" id="WP_215818316.1">
    <property type="nucleotide sequence ID" value="NZ_JAGSOY010000005.1"/>
</dbReference>
<reference evidence="1 2" key="1">
    <citation type="submission" date="2021-04" db="EMBL/GenBank/DDBJ databases">
        <authorList>
            <person name="Pira H."/>
            <person name="Risdian C."/>
            <person name="Wink J."/>
        </authorList>
    </citation>
    <scope>NUCLEOTIDE SEQUENCE [LARGE SCALE GENOMIC DNA]</scope>
    <source>
        <strain evidence="1 2">WH53</strain>
    </source>
</reference>
<dbReference type="NCBIfam" id="TIGR02523">
    <property type="entry name" value="type_IV_pilV"/>
    <property type="match status" value="1"/>
</dbReference>
<dbReference type="Proteomes" id="UP000690515">
    <property type="component" value="Unassembled WGS sequence"/>
</dbReference>
<proteinExistence type="predicted"/>
<accession>A0ABS5Z7X6</accession>
<protein>
    <submittedName>
        <fullName evidence="1">Type IV pilus modification protein PilV</fullName>
    </submittedName>
</protein>
<keyword evidence="2" id="KW-1185">Reference proteome</keyword>
<name>A0ABS5Z7X6_9GAMM</name>
<dbReference type="Pfam" id="PF07963">
    <property type="entry name" value="N_methyl"/>
    <property type="match status" value="1"/>
</dbReference>
<organism evidence="1 2">
    <name type="scientific">Zooshikella harenae</name>
    <dbReference type="NCBI Taxonomy" id="2827238"/>
    <lineage>
        <taxon>Bacteria</taxon>
        <taxon>Pseudomonadati</taxon>
        <taxon>Pseudomonadota</taxon>
        <taxon>Gammaproteobacteria</taxon>
        <taxon>Oceanospirillales</taxon>
        <taxon>Zooshikellaceae</taxon>
        <taxon>Zooshikella</taxon>
    </lineage>
</organism>
<dbReference type="InterPro" id="IPR012902">
    <property type="entry name" value="N_methyl_site"/>
</dbReference>
<dbReference type="NCBIfam" id="TIGR02532">
    <property type="entry name" value="IV_pilin_GFxxxE"/>
    <property type="match status" value="1"/>
</dbReference>
<dbReference type="InterPro" id="IPR013362">
    <property type="entry name" value="Pilus_4_PilV"/>
</dbReference>